<feature type="transmembrane region" description="Helical" evidence="1">
    <location>
        <begin position="116"/>
        <end position="139"/>
    </location>
</feature>
<dbReference type="AlphaFoldDB" id="A0A2I5T216"/>
<evidence type="ECO:0000256" key="1">
    <source>
        <dbReference type="SAM" id="Phobius"/>
    </source>
</evidence>
<dbReference type="EMBL" id="CP025084">
    <property type="protein sequence ID" value="AUH02922.1"/>
    <property type="molecule type" value="Genomic_DNA"/>
</dbReference>
<reference evidence="4 5" key="1">
    <citation type="journal article" date="2013" name="Genome Announc.">
        <title>Draft genome sequence of Serratia sp. strain ATCC 39006, a model bacterium for analysis of the biosynthesis and regulation of prodigiosin, a carbapenem, and gas vesicles.</title>
        <authorList>
            <person name="Fineran P.C."/>
            <person name="Iglesias Cans M.C."/>
            <person name="Ramsay J.P."/>
            <person name="Wilf N.M."/>
            <person name="Cossyleon D."/>
            <person name="McNeil M.B."/>
            <person name="Williamson N.R."/>
            <person name="Monson R.E."/>
            <person name="Becher S.A."/>
            <person name="Stanton J.A."/>
            <person name="Brugger K."/>
            <person name="Brown S.D."/>
            <person name="Salmond G.P."/>
        </authorList>
    </citation>
    <scope>NUCLEOTIDE SEQUENCE [LARGE SCALE GENOMIC DNA]</scope>
    <source>
        <strain evidence="4">ATCC 39006</strain>
        <strain evidence="5">ATCC 39006 / SC 11482</strain>
    </source>
</reference>
<evidence type="ECO:0000313" key="4">
    <source>
        <dbReference type="EMBL" id="AUH02922.1"/>
    </source>
</evidence>
<gene>
    <name evidence="3" type="ORF">CWC46_01465</name>
    <name evidence="4" type="ORF">Ser39006_001465</name>
</gene>
<dbReference type="PROSITE" id="PS51257">
    <property type="entry name" value="PROKAR_LIPOPROTEIN"/>
    <property type="match status" value="1"/>
</dbReference>
<organism evidence="4 5">
    <name type="scientific">Serratia sp. (strain ATCC 39006)</name>
    <name type="common">Prodigiosinella confusarubida</name>
    <dbReference type="NCBI Taxonomy" id="104623"/>
    <lineage>
        <taxon>Bacteria</taxon>
        <taxon>Pseudomonadati</taxon>
        <taxon>Pseudomonadota</taxon>
        <taxon>Gammaproteobacteria</taxon>
        <taxon>Enterobacterales</taxon>
        <taxon>Pectobacteriaceae</taxon>
        <taxon>Prodigiosinella</taxon>
    </lineage>
</organism>
<evidence type="ECO:0000313" key="3">
    <source>
        <dbReference type="EMBL" id="AUG98607.1"/>
    </source>
</evidence>
<name>A0A2I5T216_SERS3</name>
<keyword evidence="5" id="KW-1185">Reference proteome</keyword>
<evidence type="ECO:0000259" key="2">
    <source>
        <dbReference type="Pfam" id="PF07331"/>
    </source>
</evidence>
<dbReference type="KEGG" id="sera:Ser39006_001465"/>
<dbReference type="Pfam" id="PF07331">
    <property type="entry name" value="TctB"/>
    <property type="match status" value="1"/>
</dbReference>
<proteinExistence type="predicted"/>
<sequence length="145" mass="16234">MKKTLISPVIFFAFGCFLLGYSQYVLRDIGNFGAGFMPAFVGVGIIIFSLLEFSIKAVKKSRSLPNKSMTITGSVIVITPIIFYLLFVDYLGFIITTSIILFSLMLKFIRTHRIWMTILAIVFSSLIYLLFAKVLLVALPAGKLF</sequence>
<dbReference type="KEGG" id="serq:CWC46_01465"/>
<dbReference type="InterPro" id="IPR009936">
    <property type="entry name" value="DUF1468"/>
</dbReference>
<dbReference type="Proteomes" id="UP000233778">
    <property type="component" value="Chromosome"/>
</dbReference>
<evidence type="ECO:0000313" key="6">
    <source>
        <dbReference type="Proteomes" id="UP000233778"/>
    </source>
</evidence>
<protein>
    <submittedName>
        <fullName evidence="4">Tripartite tricarboxylate transporter TctB family protein</fullName>
    </submittedName>
</protein>
<dbReference type="OrthoDB" id="6434475at2"/>
<dbReference type="STRING" id="104623.Ser39006_00662"/>
<keyword evidence="1" id="KW-0472">Membrane</keyword>
<feature type="transmembrane region" description="Helical" evidence="1">
    <location>
        <begin position="37"/>
        <end position="58"/>
    </location>
</feature>
<reference evidence="3 6" key="3">
    <citation type="submission" date="2017-11" db="EMBL/GenBank/DDBJ databases">
        <title>Complete genome sequence of Serratia sp. ATCC 39006 LacA.</title>
        <authorList>
            <person name="Hampton H.G."/>
            <person name="Jackson S.A."/>
            <person name="Jauregui R."/>
            <person name="Poulter G.T.M."/>
            <person name="Salmond G.P.C."/>
            <person name="Fineran P.C."/>
        </authorList>
    </citation>
    <scope>NUCLEOTIDE SEQUENCE [LARGE SCALE GENOMIC DNA]</scope>
    <source>
        <strain evidence="3 6">ATCC 39006</strain>
    </source>
</reference>
<accession>A0A2I5T216</accession>
<feature type="domain" description="DUF1468" evidence="2">
    <location>
        <begin position="6"/>
        <end position="140"/>
    </location>
</feature>
<keyword evidence="1" id="KW-0812">Transmembrane</keyword>
<reference evidence="4" key="2">
    <citation type="submission" date="2013-09" db="EMBL/GenBank/DDBJ databases">
        <authorList>
            <person name="Wang G."/>
            <person name="Yang Y."/>
            <person name="Su Y."/>
        </authorList>
    </citation>
    <scope>NUCLEOTIDE SEQUENCE</scope>
    <source>
        <strain evidence="4">ATCC 39006</strain>
    </source>
</reference>
<feature type="transmembrane region" description="Helical" evidence="1">
    <location>
        <begin position="93"/>
        <end position="109"/>
    </location>
</feature>
<dbReference type="EMBL" id="CP025085">
    <property type="protein sequence ID" value="AUG98607.1"/>
    <property type="molecule type" value="Genomic_DNA"/>
</dbReference>
<dbReference type="RefSeq" id="WP_021013937.1">
    <property type="nucleotide sequence ID" value="NZ_CP025084.1"/>
</dbReference>
<reference evidence="4" key="4">
    <citation type="submission" date="2017-11" db="EMBL/GenBank/DDBJ databases">
        <title>Complete genome sequence of Serratia sp. ATCC 39006.</title>
        <authorList>
            <person name="Hampton H.G."/>
            <person name="Jackson S.A."/>
            <person name="Jauregui R."/>
            <person name="Poulter G.T.M."/>
            <person name="Salmond G.P.C."/>
            <person name="Fineran P.C."/>
        </authorList>
    </citation>
    <scope>NUCLEOTIDE SEQUENCE</scope>
    <source>
        <strain evidence="4">ATCC 39006</strain>
    </source>
</reference>
<dbReference type="Proteomes" id="UP000017700">
    <property type="component" value="Chromosome"/>
</dbReference>
<evidence type="ECO:0000313" key="5">
    <source>
        <dbReference type="Proteomes" id="UP000017700"/>
    </source>
</evidence>
<keyword evidence="1" id="KW-1133">Transmembrane helix</keyword>